<evidence type="ECO:0000313" key="4">
    <source>
        <dbReference type="EMBL" id="EHT97754.1"/>
    </source>
</evidence>
<keyword evidence="6" id="KW-1185">Reference proteome</keyword>
<sequence>MQKISAYTTTADDDNEFTDGSVTGGQSPTNLVAAWFNMVQRELIAIPAAASISLDTSNDKQLLAALRAMFLQTGNCFSEIKAAGTTAVATALANLGLTSTVSGSYPIGAPIPWPSDTLPTTGTWAFLQGQSFDKTVYTQTAVAYPTGVLPDMRGYTVKGKPASGRAVLSVEADGVISHTHTASVSTTNLGTVTSTTAAAYTVTTSSAGGHYHNVYADNGSSSGGDPYSLNRTGVGVTGASRSAGYLGATGSGAQILDTQGAHTHTATVAAHSHTTTLGSHTHTVTIGSTGNTENTVKNVAFNYIVRLA</sequence>
<reference evidence="4 5" key="1">
    <citation type="journal article" date="2012" name="Mol. Microbiol.">
        <title>The genetic and structural basis of two distinct terminal side branch residues in stewartan and amylovoran exopolysaccharides and their potential role in host adaptation.</title>
        <authorList>
            <person name="Wang X."/>
            <person name="Yang F."/>
            <person name="von Bodman S.B."/>
        </authorList>
    </citation>
    <scope>NUCLEOTIDE SEQUENCE [LARGE SCALE GENOMIC DNA]</scope>
    <source>
        <strain evidence="4 5">DC283</strain>
    </source>
</reference>
<dbReference type="EMBL" id="CP017592">
    <property type="protein sequence ID" value="ARF52796.1"/>
    <property type="molecule type" value="Genomic_DNA"/>
</dbReference>
<name>H3RLP1_PANSE</name>
<dbReference type="KEGG" id="pstw:DSJ_26685"/>
<geneLocation type="plasmid" evidence="3 6">
    <name>ppDSJ01</name>
</geneLocation>
<feature type="domain" description="Phage tail collar" evidence="2">
    <location>
        <begin position="108"/>
        <end position="156"/>
    </location>
</feature>
<reference evidence="4" key="2">
    <citation type="submission" date="2012-01" db="EMBL/GenBank/DDBJ databases">
        <authorList>
            <person name="Biehl B.S."/>
            <person name="Ding Y."/>
            <person name="Dugan-Rocha S.P."/>
            <person name="Gibbs R.A."/>
            <person name="Glasner J.D."/>
            <person name="Kovar C."/>
            <person name="Muzny D.M."/>
            <person name="Neeno-Eckwall E.C."/>
            <person name="Perna N.T."/>
            <person name="Qin X."/>
            <person name="von Bodman S.B."/>
            <person name="Weinstock G.M."/>
        </authorList>
    </citation>
    <scope>NUCLEOTIDE SEQUENCE</scope>
    <source>
        <strain evidence="4">DC283</strain>
    </source>
</reference>
<dbReference type="OrthoDB" id="9810174at2"/>
<keyword evidence="3" id="KW-0614">Plasmid</keyword>
<evidence type="ECO:0000256" key="1">
    <source>
        <dbReference type="SAM" id="MobiDB-lite"/>
    </source>
</evidence>
<organism evidence="4 5">
    <name type="scientific">Pantoea stewartii subsp. stewartii DC283</name>
    <dbReference type="NCBI Taxonomy" id="660596"/>
    <lineage>
        <taxon>Bacteria</taxon>
        <taxon>Pseudomonadati</taxon>
        <taxon>Pseudomonadota</taxon>
        <taxon>Gammaproteobacteria</taxon>
        <taxon>Enterobacterales</taxon>
        <taxon>Erwiniaceae</taxon>
        <taxon>Pantoea</taxon>
    </lineage>
</organism>
<dbReference type="RefSeq" id="WP_006122423.1">
    <property type="nucleotide sequence ID" value="NZ_AHIE01000047.1"/>
</dbReference>
<protein>
    <submittedName>
        <fullName evidence="4">Putative phage tail fiber protein</fullName>
    </submittedName>
</protein>
<dbReference type="PANTHER" id="PTHR35191:SF1">
    <property type="entry name" value="PROPHAGE SIDE TAIL FIBER PROTEIN HOMOLOG STFQ-RELATED"/>
    <property type="match status" value="1"/>
</dbReference>
<dbReference type="InterPro" id="IPR037053">
    <property type="entry name" value="Phage_tail_collar_dom_sf"/>
</dbReference>
<evidence type="ECO:0000313" key="6">
    <source>
        <dbReference type="Proteomes" id="UP000192380"/>
    </source>
</evidence>
<feature type="compositionally biased region" description="Polar residues" evidence="1">
    <location>
        <begin position="1"/>
        <end position="10"/>
    </location>
</feature>
<dbReference type="PANTHER" id="PTHR35191">
    <property type="entry name" value="PROPHAGE SIDE TAIL FIBER PROTEIN HOMOLOG STFQ-RELATED"/>
    <property type="match status" value="1"/>
</dbReference>
<gene>
    <name evidence="4" type="ORF">CKS_5617</name>
    <name evidence="3" type="ORF">DSJ_26685</name>
</gene>
<dbReference type="Pfam" id="PF07484">
    <property type="entry name" value="Collar"/>
    <property type="match status" value="1"/>
</dbReference>
<dbReference type="Gene3D" id="3.90.1340.10">
    <property type="entry name" value="Phage tail collar domain"/>
    <property type="match status" value="1"/>
</dbReference>
<dbReference type="Proteomes" id="UP000005050">
    <property type="component" value="Unassembled WGS sequence"/>
</dbReference>
<accession>H3RLP1</accession>
<dbReference type="Proteomes" id="UP000192380">
    <property type="component" value="Plasmid ppDSJ01"/>
</dbReference>
<dbReference type="SUPFAM" id="SSF88874">
    <property type="entry name" value="Receptor-binding domain of short tail fibre protein gp12"/>
    <property type="match status" value="1"/>
</dbReference>
<proteinExistence type="predicted"/>
<dbReference type="EMBL" id="AHIE01000047">
    <property type="protein sequence ID" value="EHT97754.1"/>
    <property type="molecule type" value="Genomic_DNA"/>
</dbReference>
<evidence type="ECO:0000313" key="3">
    <source>
        <dbReference type="EMBL" id="ARF52796.1"/>
    </source>
</evidence>
<dbReference type="InterPro" id="IPR051934">
    <property type="entry name" value="Phage_Tail_Fiber_Structural"/>
</dbReference>
<dbReference type="AlphaFoldDB" id="H3RLP1"/>
<feature type="region of interest" description="Disordered" evidence="1">
    <location>
        <begin position="1"/>
        <end position="23"/>
    </location>
</feature>
<evidence type="ECO:0000313" key="5">
    <source>
        <dbReference type="Proteomes" id="UP000005050"/>
    </source>
</evidence>
<dbReference type="InterPro" id="IPR011083">
    <property type="entry name" value="Phage_tail_collar_dom"/>
</dbReference>
<evidence type="ECO:0000259" key="2">
    <source>
        <dbReference type="Pfam" id="PF07484"/>
    </source>
</evidence>
<dbReference type="PATRIC" id="fig|660596.6.peg.5383"/>
<reference evidence="3 6" key="3">
    <citation type="submission" date="2016-10" db="EMBL/GenBank/DDBJ databases">
        <title>Complete Genome Assembly of Pantoea stewartii subsp. stewartii DC283, a Corn Pathogen.</title>
        <authorList>
            <person name="Duong D.A."/>
            <person name="Stevens A.M."/>
            <person name="Jensen R.V."/>
        </authorList>
    </citation>
    <scope>NUCLEOTIDE SEQUENCE [LARGE SCALE GENOMIC DNA]</scope>
    <source>
        <strain evidence="3 6">DC283</strain>
        <plasmid evidence="3 6">ppDSJ01</plasmid>
    </source>
</reference>